<evidence type="ECO:0000256" key="6">
    <source>
        <dbReference type="ARBA" id="ARBA00023136"/>
    </source>
</evidence>
<evidence type="ECO:0000256" key="3">
    <source>
        <dbReference type="ARBA" id="ARBA00022475"/>
    </source>
</evidence>
<keyword evidence="5 7" id="KW-1133">Transmembrane helix</keyword>
<keyword evidence="4 7" id="KW-0812">Transmembrane</keyword>
<keyword evidence="3" id="KW-1003">Cell membrane</keyword>
<evidence type="ECO:0000256" key="5">
    <source>
        <dbReference type="ARBA" id="ARBA00022989"/>
    </source>
</evidence>
<evidence type="ECO:0000313" key="9">
    <source>
        <dbReference type="Proteomes" id="UP000612893"/>
    </source>
</evidence>
<dbReference type="InterPro" id="IPR007341">
    <property type="entry name" value="Transgly_assoc"/>
</dbReference>
<accession>A0A934N8Q5</accession>
<proteinExistence type="inferred from homology"/>
<dbReference type="PANTHER" id="PTHR33884">
    <property type="entry name" value="UPF0410 PROTEIN YMGE"/>
    <property type="match status" value="1"/>
</dbReference>
<keyword evidence="6 7" id="KW-0472">Membrane</keyword>
<reference evidence="8" key="1">
    <citation type="submission" date="2020-10" db="EMBL/GenBank/DDBJ databases">
        <title>Ca. Dormibacterota MAGs.</title>
        <authorList>
            <person name="Montgomery K."/>
        </authorList>
    </citation>
    <scope>NUCLEOTIDE SEQUENCE [LARGE SCALE GENOMIC DNA]</scope>
    <source>
        <strain evidence="8">SC8812_S17_10</strain>
    </source>
</reference>
<gene>
    <name evidence="8" type="ORF">JF922_07205</name>
</gene>
<organism evidence="8 9">
    <name type="scientific">Candidatus Nephthysia bennettiae</name>
    <dbReference type="NCBI Taxonomy" id="3127016"/>
    <lineage>
        <taxon>Bacteria</taxon>
        <taxon>Bacillati</taxon>
        <taxon>Candidatus Dormiibacterota</taxon>
        <taxon>Candidatus Dormibacteria</taxon>
        <taxon>Candidatus Dormibacterales</taxon>
        <taxon>Candidatus Dormibacteraceae</taxon>
        <taxon>Candidatus Nephthysia</taxon>
    </lineage>
</organism>
<keyword evidence="9" id="KW-1185">Reference proteome</keyword>
<sequence>MALDPGGLLSWIIVGLIAGAIAGRLVRGRGLGCLMDIVVGVVGAFIGGFLVSLFVQEGTTFGFVGSLLVAILGAVILLAVIRLVSPSSRPRRP</sequence>
<evidence type="ECO:0000256" key="7">
    <source>
        <dbReference type="SAM" id="Phobius"/>
    </source>
</evidence>
<dbReference type="PANTHER" id="PTHR33884:SF3">
    <property type="entry name" value="UPF0410 PROTEIN YMGE"/>
    <property type="match status" value="1"/>
</dbReference>
<evidence type="ECO:0000256" key="1">
    <source>
        <dbReference type="ARBA" id="ARBA00004651"/>
    </source>
</evidence>
<evidence type="ECO:0000256" key="2">
    <source>
        <dbReference type="ARBA" id="ARBA00011006"/>
    </source>
</evidence>
<evidence type="ECO:0000256" key="4">
    <source>
        <dbReference type="ARBA" id="ARBA00022692"/>
    </source>
</evidence>
<dbReference type="Pfam" id="PF04226">
    <property type="entry name" value="Transgly_assoc"/>
    <property type="match status" value="1"/>
</dbReference>
<dbReference type="AlphaFoldDB" id="A0A934N8Q5"/>
<comment type="similarity">
    <text evidence="2">Belongs to the UPF0410 family.</text>
</comment>
<feature type="transmembrane region" description="Helical" evidence="7">
    <location>
        <begin position="33"/>
        <end position="55"/>
    </location>
</feature>
<feature type="transmembrane region" description="Helical" evidence="7">
    <location>
        <begin position="6"/>
        <end position="26"/>
    </location>
</feature>
<evidence type="ECO:0000313" key="8">
    <source>
        <dbReference type="EMBL" id="MBJ7597859.1"/>
    </source>
</evidence>
<feature type="transmembrane region" description="Helical" evidence="7">
    <location>
        <begin position="61"/>
        <end position="84"/>
    </location>
</feature>
<comment type="subcellular location">
    <subcellularLocation>
        <location evidence="1">Cell membrane</location>
        <topology evidence="1">Multi-pass membrane protein</topology>
    </subcellularLocation>
</comment>
<protein>
    <submittedName>
        <fullName evidence="8">GlsB/YeaQ/YmgE family stress response membrane protein</fullName>
    </submittedName>
</protein>
<dbReference type="GO" id="GO:0005886">
    <property type="term" value="C:plasma membrane"/>
    <property type="evidence" value="ECO:0007669"/>
    <property type="project" value="UniProtKB-SubCell"/>
</dbReference>
<name>A0A934N8Q5_9BACT</name>
<dbReference type="Proteomes" id="UP000612893">
    <property type="component" value="Unassembled WGS sequence"/>
</dbReference>
<dbReference type="EMBL" id="JAEKNR010000082">
    <property type="protein sequence ID" value="MBJ7597859.1"/>
    <property type="molecule type" value="Genomic_DNA"/>
</dbReference>
<comment type="caution">
    <text evidence="8">The sequence shown here is derived from an EMBL/GenBank/DDBJ whole genome shotgun (WGS) entry which is preliminary data.</text>
</comment>